<dbReference type="PROSITE" id="PS00166">
    <property type="entry name" value="ENOYL_COA_HYDRATASE"/>
    <property type="match status" value="1"/>
</dbReference>
<organism evidence="4 5">
    <name type="scientific">Tissierella carlieri</name>
    <dbReference type="NCBI Taxonomy" id="689904"/>
    <lineage>
        <taxon>Bacteria</taxon>
        <taxon>Bacillati</taxon>
        <taxon>Bacillota</taxon>
        <taxon>Tissierellia</taxon>
        <taxon>Tissierellales</taxon>
        <taxon>Tissierellaceae</taxon>
        <taxon>Tissierella</taxon>
    </lineage>
</organism>
<comment type="caution">
    <text evidence="4">The sequence shown here is derived from an EMBL/GenBank/DDBJ whole genome shotgun (WGS) entry which is preliminary data.</text>
</comment>
<dbReference type="RefSeq" id="WP_256312752.1">
    <property type="nucleotide sequence ID" value="NZ_JANGAC010000019.1"/>
</dbReference>
<dbReference type="EMBL" id="JANGAC010000019">
    <property type="protein sequence ID" value="MCQ4925207.1"/>
    <property type="molecule type" value="Genomic_DNA"/>
</dbReference>
<evidence type="ECO:0000256" key="1">
    <source>
        <dbReference type="ARBA" id="ARBA00005254"/>
    </source>
</evidence>
<evidence type="ECO:0000256" key="2">
    <source>
        <dbReference type="ARBA" id="ARBA00023239"/>
    </source>
</evidence>
<name>A0ABT1SFS1_9FIRM</name>
<dbReference type="Gene3D" id="1.10.12.10">
    <property type="entry name" value="Lyase 2-enoyl-coa Hydratase, Chain A, domain 2"/>
    <property type="match status" value="1"/>
</dbReference>
<evidence type="ECO:0000313" key="5">
    <source>
        <dbReference type="Proteomes" id="UP001524478"/>
    </source>
</evidence>
<dbReference type="Gene3D" id="3.90.226.10">
    <property type="entry name" value="2-enoyl-CoA Hydratase, Chain A, domain 1"/>
    <property type="match status" value="1"/>
</dbReference>
<dbReference type="CDD" id="cd06558">
    <property type="entry name" value="crotonase-like"/>
    <property type="match status" value="1"/>
</dbReference>
<reference evidence="4 5" key="1">
    <citation type="submission" date="2022-06" db="EMBL/GenBank/DDBJ databases">
        <title>Isolation of gut microbiota from human fecal samples.</title>
        <authorList>
            <person name="Pamer E.G."/>
            <person name="Barat B."/>
            <person name="Waligurski E."/>
            <person name="Medina S."/>
            <person name="Paddock L."/>
            <person name="Mostad J."/>
        </authorList>
    </citation>
    <scope>NUCLEOTIDE SEQUENCE [LARGE SCALE GENOMIC DNA]</scope>
    <source>
        <strain evidence="4 5">DFI.7.95</strain>
    </source>
</reference>
<dbReference type="Proteomes" id="UP001524478">
    <property type="component" value="Unassembled WGS sequence"/>
</dbReference>
<sequence>MSWSNLLFKKEGNIGILSINRPDALNALNSIVLDELNEAIDVINNDEDVHVIILTGEGRAFVAGADIGEMKNMNPIEARAFAEKGLSLFRKIELLEKPVIAAINGFALGGGCELSMSCDIRIASEKAKFGQPEVGLGITPGFAGTQRLSRLVGIGRAKELIFTCDIISAEEAYRIGLVNKVVPGQELMTSAIEMANKILSKSQLAIRYANAAINRGIETDLDTGMAIEKDLFGLCFATEDQKEGMGAFLEKRTPNYKLK</sequence>
<evidence type="ECO:0000313" key="4">
    <source>
        <dbReference type="EMBL" id="MCQ4925207.1"/>
    </source>
</evidence>
<dbReference type="InterPro" id="IPR018376">
    <property type="entry name" value="Enoyl-CoA_hyd/isom_CS"/>
</dbReference>
<dbReference type="SUPFAM" id="SSF52096">
    <property type="entry name" value="ClpP/crotonase"/>
    <property type="match status" value="1"/>
</dbReference>
<dbReference type="EC" id="4.2.1.150" evidence="4"/>
<keyword evidence="5" id="KW-1185">Reference proteome</keyword>
<dbReference type="NCBIfam" id="NF004475">
    <property type="entry name" value="PRK05809.1"/>
    <property type="match status" value="1"/>
</dbReference>
<dbReference type="InterPro" id="IPR014748">
    <property type="entry name" value="Enoyl-CoA_hydra_C"/>
</dbReference>
<gene>
    <name evidence="4" type="ORF">NE686_19040</name>
</gene>
<evidence type="ECO:0000256" key="3">
    <source>
        <dbReference type="RuleBase" id="RU003707"/>
    </source>
</evidence>
<dbReference type="PANTHER" id="PTHR11941">
    <property type="entry name" value="ENOYL-COA HYDRATASE-RELATED"/>
    <property type="match status" value="1"/>
</dbReference>
<dbReference type="Pfam" id="PF00378">
    <property type="entry name" value="ECH_1"/>
    <property type="match status" value="1"/>
</dbReference>
<accession>A0ABT1SFS1</accession>
<dbReference type="PANTHER" id="PTHR11941:SF54">
    <property type="entry name" value="ENOYL-COA HYDRATASE, MITOCHONDRIAL"/>
    <property type="match status" value="1"/>
</dbReference>
<proteinExistence type="inferred from homology"/>
<dbReference type="InterPro" id="IPR001753">
    <property type="entry name" value="Enoyl-CoA_hydra/iso"/>
</dbReference>
<dbReference type="InterPro" id="IPR029045">
    <property type="entry name" value="ClpP/crotonase-like_dom_sf"/>
</dbReference>
<dbReference type="GO" id="GO:0018812">
    <property type="term" value="F:3-hydroxyacyl-CoA dehydratase activity"/>
    <property type="evidence" value="ECO:0007669"/>
    <property type="project" value="UniProtKB-EC"/>
</dbReference>
<comment type="similarity">
    <text evidence="1 3">Belongs to the enoyl-CoA hydratase/isomerase family.</text>
</comment>
<protein>
    <submittedName>
        <fullName evidence="4">Short-chain-enoyl-CoA hydratase</fullName>
        <ecNumber evidence="4">4.2.1.150</ecNumber>
    </submittedName>
</protein>
<keyword evidence="2 4" id="KW-0456">Lyase</keyword>